<gene>
    <name evidence="2" type="ORF">ACFPER_12725</name>
</gene>
<dbReference type="EMBL" id="JBHSJC010000001">
    <property type="protein sequence ID" value="MFC4829663.1"/>
    <property type="molecule type" value="Genomic_DNA"/>
</dbReference>
<evidence type="ECO:0000259" key="1">
    <source>
        <dbReference type="Pfam" id="PF06722"/>
    </source>
</evidence>
<evidence type="ECO:0000313" key="2">
    <source>
        <dbReference type="EMBL" id="MFC4829663.1"/>
    </source>
</evidence>
<accession>A0ABV9R8P9</accession>
<feature type="domain" description="Erythromycin biosynthesis protein CIII-like C-terminal" evidence="1">
    <location>
        <begin position="246"/>
        <end position="348"/>
    </location>
</feature>
<dbReference type="Gene3D" id="3.40.50.2000">
    <property type="entry name" value="Glycogen Phosphorylase B"/>
    <property type="match status" value="2"/>
</dbReference>
<dbReference type="CDD" id="cd03784">
    <property type="entry name" value="GT1_Gtf-like"/>
    <property type="match status" value="1"/>
</dbReference>
<reference evidence="3" key="1">
    <citation type="journal article" date="2019" name="Int. J. Syst. Evol. Microbiol.">
        <title>The Global Catalogue of Microorganisms (GCM) 10K type strain sequencing project: providing services to taxonomists for standard genome sequencing and annotation.</title>
        <authorList>
            <consortium name="The Broad Institute Genomics Platform"/>
            <consortium name="The Broad Institute Genome Sequencing Center for Infectious Disease"/>
            <person name="Wu L."/>
            <person name="Ma J."/>
        </authorList>
    </citation>
    <scope>NUCLEOTIDE SEQUENCE [LARGE SCALE GENOMIC DNA]</scope>
    <source>
        <strain evidence="3">CGMCC 1.12192</strain>
    </source>
</reference>
<protein>
    <submittedName>
        <fullName evidence="2">Glycosyltransferase</fullName>
    </submittedName>
</protein>
<dbReference type="RefSeq" id="WP_204393544.1">
    <property type="nucleotide sequence ID" value="NZ_JAFBBW010000001.1"/>
</dbReference>
<proteinExistence type="predicted"/>
<name>A0ABV9R8P9_9MICO</name>
<dbReference type="InterPro" id="IPR010610">
    <property type="entry name" value="EryCIII-like_C"/>
</dbReference>
<dbReference type="SUPFAM" id="SSF53756">
    <property type="entry name" value="UDP-Glycosyltransferase/glycogen phosphorylase"/>
    <property type="match status" value="1"/>
</dbReference>
<evidence type="ECO:0000313" key="3">
    <source>
        <dbReference type="Proteomes" id="UP001595960"/>
    </source>
</evidence>
<dbReference type="InterPro" id="IPR002213">
    <property type="entry name" value="UDP_glucos_trans"/>
</dbReference>
<sequence>MARFLSVLPLAGGNVPPTLLILRELESRGHRVRILGHAALRPEIERAGLDAGRLEPFDHARPWNPRAAEPGVRSMLAWLPLASDRGIARDLEAAIGRERPDALLIDCMVPGSLDAAHHSGIPTALLLHTLLGYWEDQWSARAPMGLWLRVAGAHPLRGDRTPRTLILTTDPELDPPGEGRIPRDRIAQVGPIIPDASPRDLEGVGAGRVLVAFSTIGYPGQVDVLARVMRALADEGVEALVTTGPAVDPARLPAMPGIDVRAWGDHGELLRSARLLVGHGGHGTTMRALAAGVPVLVVPMTRHADHHLVARAVERAGLGAQVAKDAAPDRLRDAIRRVLADPEMTVRTRAWADRRHGSSGAQRAAELLEGLASGRTAA</sequence>
<keyword evidence="3" id="KW-1185">Reference proteome</keyword>
<dbReference type="Proteomes" id="UP001595960">
    <property type="component" value="Unassembled WGS sequence"/>
</dbReference>
<dbReference type="Pfam" id="PF06722">
    <property type="entry name" value="EryCIII-like_C"/>
    <property type="match status" value="1"/>
</dbReference>
<dbReference type="InterPro" id="IPR050426">
    <property type="entry name" value="Glycosyltransferase_28"/>
</dbReference>
<organism evidence="2 3">
    <name type="scientific">Agromyces aurantiacus</name>
    <dbReference type="NCBI Taxonomy" id="165814"/>
    <lineage>
        <taxon>Bacteria</taxon>
        <taxon>Bacillati</taxon>
        <taxon>Actinomycetota</taxon>
        <taxon>Actinomycetes</taxon>
        <taxon>Micrococcales</taxon>
        <taxon>Microbacteriaceae</taxon>
        <taxon>Agromyces</taxon>
    </lineage>
</organism>
<comment type="caution">
    <text evidence="2">The sequence shown here is derived from an EMBL/GenBank/DDBJ whole genome shotgun (WGS) entry which is preliminary data.</text>
</comment>
<dbReference type="PANTHER" id="PTHR48050">
    <property type="entry name" value="STEROL 3-BETA-GLUCOSYLTRANSFERASE"/>
    <property type="match status" value="1"/>
</dbReference>
<dbReference type="PANTHER" id="PTHR48050:SF13">
    <property type="entry name" value="STEROL 3-BETA-GLUCOSYLTRANSFERASE UGT80A2"/>
    <property type="match status" value="1"/>
</dbReference>